<keyword evidence="1" id="KW-1185">Reference proteome</keyword>
<reference evidence="2" key="1">
    <citation type="submission" date="2016-11" db="UniProtKB">
        <authorList>
            <consortium name="WormBaseParasite"/>
        </authorList>
    </citation>
    <scope>IDENTIFICATION</scope>
</reference>
<evidence type="ECO:0000313" key="1">
    <source>
        <dbReference type="Proteomes" id="UP000095281"/>
    </source>
</evidence>
<name>A0A1I8BZJ7_MELHA</name>
<protein>
    <submittedName>
        <fullName evidence="2">BED-type domain-containing protein</fullName>
    </submittedName>
</protein>
<sequence length="168" mass="19671">MLKKYNDWIQSCRIYNKYNYITVDDEGKNFICEACKLVKTKQFIGNVIKFEFVNNRAKERINEHLATDYHATSISSPEATKEDNIIRQLKRISGWIAKDKDNVKYKYITLDDDGKNFICEACKFVNENFNGKDIKFEFDAYDKNRNTKSSIYNHLTTNKGHAAVIKSK</sequence>
<dbReference type="WBParaSite" id="MhA1_Contig88.frz3.gene38">
    <property type="protein sequence ID" value="MhA1_Contig88.frz3.gene38"/>
    <property type="gene ID" value="MhA1_Contig88.frz3.gene38"/>
</dbReference>
<organism evidence="1 2">
    <name type="scientific">Meloidogyne hapla</name>
    <name type="common">Root-knot nematode worm</name>
    <dbReference type="NCBI Taxonomy" id="6305"/>
    <lineage>
        <taxon>Eukaryota</taxon>
        <taxon>Metazoa</taxon>
        <taxon>Ecdysozoa</taxon>
        <taxon>Nematoda</taxon>
        <taxon>Chromadorea</taxon>
        <taxon>Rhabditida</taxon>
        <taxon>Tylenchina</taxon>
        <taxon>Tylenchomorpha</taxon>
        <taxon>Tylenchoidea</taxon>
        <taxon>Meloidogynidae</taxon>
        <taxon>Meloidogyninae</taxon>
        <taxon>Meloidogyne</taxon>
    </lineage>
</organism>
<proteinExistence type="predicted"/>
<evidence type="ECO:0000313" key="2">
    <source>
        <dbReference type="WBParaSite" id="MhA1_Contig88.frz3.gene38"/>
    </source>
</evidence>
<accession>A0A1I8BZJ7</accession>
<dbReference type="AlphaFoldDB" id="A0A1I8BZJ7"/>
<dbReference type="Proteomes" id="UP000095281">
    <property type="component" value="Unplaced"/>
</dbReference>